<evidence type="ECO:0000256" key="5">
    <source>
        <dbReference type="ARBA" id="ARBA00022982"/>
    </source>
</evidence>
<keyword evidence="6" id="KW-0408">Iron</keyword>
<feature type="domain" description="NapC/NirT cytochrome c N-terminal" evidence="8">
    <location>
        <begin position="15"/>
        <end position="153"/>
    </location>
</feature>
<dbReference type="GO" id="GO:0046872">
    <property type="term" value="F:metal ion binding"/>
    <property type="evidence" value="ECO:0007669"/>
    <property type="project" value="UniProtKB-KW"/>
</dbReference>
<evidence type="ECO:0000256" key="7">
    <source>
        <dbReference type="SAM" id="Phobius"/>
    </source>
</evidence>
<proteinExistence type="predicted"/>
<evidence type="ECO:0000256" key="6">
    <source>
        <dbReference type="ARBA" id="ARBA00023004"/>
    </source>
</evidence>
<evidence type="ECO:0000259" key="8">
    <source>
        <dbReference type="Pfam" id="PF03264"/>
    </source>
</evidence>
<keyword evidence="2" id="KW-0813">Transport</keyword>
<feature type="transmembrane region" description="Helical" evidence="7">
    <location>
        <begin position="6"/>
        <end position="30"/>
    </location>
</feature>
<keyword evidence="7" id="KW-0472">Membrane</keyword>
<keyword evidence="3" id="KW-0349">Heme</keyword>
<evidence type="ECO:0000256" key="4">
    <source>
        <dbReference type="ARBA" id="ARBA00022723"/>
    </source>
</evidence>
<keyword evidence="7" id="KW-0812">Transmembrane</keyword>
<accession>A0A7G9ZDI1</accession>
<dbReference type="InterPro" id="IPR036280">
    <property type="entry name" value="Multihaem_cyt_sf"/>
</dbReference>
<dbReference type="Pfam" id="PF03264">
    <property type="entry name" value="Cytochrom_NNT"/>
    <property type="match status" value="1"/>
</dbReference>
<gene>
    <name evidence="9" type="ORF">IGEJHNFM_00031</name>
</gene>
<organism evidence="9">
    <name type="scientific">Candidatus Methanophaga sp. ANME-1 ERB7</name>
    <dbReference type="NCBI Taxonomy" id="2759913"/>
    <lineage>
        <taxon>Archaea</taxon>
        <taxon>Methanobacteriati</taxon>
        <taxon>Methanobacteriota</taxon>
        <taxon>Stenosarchaea group</taxon>
        <taxon>Methanomicrobia</taxon>
        <taxon>Candidatus Methanophagales</taxon>
        <taxon>Candidatus Methanophagaceae</taxon>
        <taxon>Candidatus Methanophaga</taxon>
    </lineage>
</organism>
<sequence length="200" mass="22397">MELGEKVIIGLVVVVTLAVIIGAVIGVVVIMPTMMEEMEKPESCASNCHEMQPFYDSLMVSPHAEVDCHDCHKPHGLEMFMYMGHALHHAEGIMEGKEFEEMAEEIEEMPPASPKNEYCLECHNGEEAMKVLENIGDPTIMCFNCHKTIKHTAHEISEYAAYESPSYAGYECVACHDDHNVDVTAETCMVCHPPEKHKEM</sequence>
<evidence type="ECO:0000256" key="3">
    <source>
        <dbReference type="ARBA" id="ARBA00022617"/>
    </source>
</evidence>
<keyword evidence="4" id="KW-0479">Metal-binding</keyword>
<name>A0A7G9ZDI1_9EURY</name>
<keyword evidence="5" id="KW-0249">Electron transport</keyword>
<dbReference type="SUPFAM" id="SSF48695">
    <property type="entry name" value="Multiheme cytochromes"/>
    <property type="match status" value="1"/>
</dbReference>
<dbReference type="InterPro" id="IPR005126">
    <property type="entry name" value="NapC/NirT_cyt_c_N"/>
</dbReference>
<comment type="subcellular location">
    <subcellularLocation>
        <location evidence="1">Cell envelope</location>
    </subcellularLocation>
</comment>
<dbReference type="AlphaFoldDB" id="A0A7G9ZDI1"/>
<keyword evidence="7" id="KW-1133">Transmembrane helix</keyword>
<dbReference type="Gene3D" id="1.10.3820.10">
    <property type="entry name" value="Di-heme elbow motif domain"/>
    <property type="match status" value="1"/>
</dbReference>
<reference evidence="9" key="1">
    <citation type="submission" date="2020-06" db="EMBL/GenBank/DDBJ databases">
        <title>Unique genomic features of the anaerobic methanotrophic archaea.</title>
        <authorList>
            <person name="Chadwick G.L."/>
            <person name="Skennerton C.T."/>
            <person name="Laso-Perez R."/>
            <person name="Leu A.O."/>
            <person name="Speth D.R."/>
            <person name="Yu H."/>
            <person name="Morgan-Lang C."/>
            <person name="Hatzenpichler R."/>
            <person name="Goudeau D."/>
            <person name="Malmstrom R."/>
            <person name="Brazelton W.J."/>
            <person name="Woyke T."/>
            <person name="Hallam S.J."/>
            <person name="Tyson G.W."/>
            <person name="Wegener G."/>
            <person name="Boetius A."/>
            <person name="Orphan V."/>
        </authorList>
    </citation>
    <scope>NUCLEOTIDE SEQUENCE</scope>
</reference>
<protein>
    <recommendedName>
        <fullName evidence="8">NapC/NirT cytochrome c N-terminal domain-containing protein</fullName>
    </recommendedName>
</protein>
<dbReference type="InterPro" id="IPR038266">
    <property type="entry name" value="NapC/NirT_cytc_sf"/>
</dbReference>
<evidence type="ECO:0000256" key="2">
    <source>
        <dbReference type="ARBA" id="ARBA00022448"/>
    </source>
</evidence>
<evidence type="ECO:0000256" key="1">
    <source>
        <dbReference type="ARBA" id="ARBA00004196"/>
    </source>
</evidence>
<dbReference type="EMBL" id="MT631720">
    <property type="protein sequence ID" value="QNO58315.1"/>
    <property type="molecule type" value="Genomic_DNA"/>
</dbReference>
<evidence type="ECO:0000313" key="9">
    <source>
        <dbReference type="EMBL" id="QNO58315.1"/>
    </source>
</evidence>